<evidence type="ECO:0000313" key="2">
    <source>
        <dbReference type="EMBL" id="MFD2599384.1"/>
    </source>
</evidence>
<comment type="caution">
    <text evidence="2">The sequence shown here is derived from an EMBL/GenBank/DDBJ whole genome shotgun (WGS) entry which is preliminary data.</text>
</comment>
<evidence type="ECO:0008006" key="4">
    <source>
        <dbReference type="Google" id="ProtNLM"/>
    </source>
</evidence>
<protein>
    <recommendedName>
        <fullName evidence="4">Fibrobacter succinogenes major paralogous domain-containing protein</fullName>
    </recommendedName>
</protein>
<accession>A0ABW5NMV1</accession>
<reference evidence="3" key="1">
    <citation type="journal article" date="2019" name="Int. J. Syst. Evol. Microbiol.">
        <title>The Global Catalogue of Microorganisms (GCM) 10K type strain sequencing project: providing services to taxonomists for standard genome sequencing and annotation.</title>
        <authorList>
            <consortium name="The Broad Institute Genomics Platform"/>
            <consortium name="The Broad Institute Genome Sequencing Center for Infectious Disease"/>
            <person name="Wu L."/>
            <person name="Ma J."/>
        </authorList>
    </citation>
    <scope>NUCLEOTIDE SEQUENCE [LARGE SCALE GENOMIC DNA]</scope>
    <source>
        <strain evidence="3">KCTC 42248</strain>
    </source>
</reference>
<sequence>MKSKKLTILFVTIFASLEIISCSKNTQNDLGDEEGTASISVSIASETFEGAESFGNRAATNTTSHVENFETYNSITDVGNDMMLIAKLEEQKDTVESGISTLKSAKIGSSKANFVQKDLDSGIRYKVAVFDQSGEFITERDYTRGKESTTRELWLDHGKTYTFIVYSVNSPRIEDAGMPGIVFVGGSRTLKAATMVAPGSGQLLYFRQQLTVYRNQINRLDIILRHKFTRITTILNTSATGYLPREINSSFVPHYSTVSMDLETGVLRRTGNLEGAVARRTFNLATSTAAHSSNTVSFSTDINHDDNTTTSFVISSLKVGELTLNNLTPFKTLPVRAGIRYNLYLNLVPKDEYLTHANLPAVRIGGTIWALHNLGANTATNGREETISQDAHGNFYQWGRKEPSAGKTDNAVNANMDTSNNPSDNAWNAGTEEKPIKAAADPCPTGYRIPTKKEAEDLVNNMIRTDIGVLRESSGQFTTGVKLTSKRKTGIYMTLPAQGWFSFSAQTRPVGNSNTQYRGSEGYYHTSYAVGDDLCEIHFSSNGYASRMTGDRTPNKARSKNIRCVADITN</sequence>
<organism evidence="2 3">
    <name type="scientific">Sphingobacterium corticis</name>
    <dbReference type="NCBI Taxonomy" id="1812823"/>
    <lineage>
        <taxon>Bacteria</taxon>
        <taxon>Pseudomonadati</taxon>
        <taxon>Bacteroidota</taxon>
        <taxon>Sphingobacteriia</taxon>
        <taxon>Sphingobacteriales</taxon>
        <taxon>Sphingobacteriaceae</taxon>
        <taxon>Sphingobacterium</taxon>
    </lineage>
</organism>
<evidence type="ECO:0000313" key="3">
    <source>
        <dbReference type="Proteomes" id="UP001597393"/>
    </source>
</evidence>
<keyword evidence="3" id="KW-1185">Reference proteome</keyword>
<proteinExistence type="predicted"/>
<feature type="compositionally biased region" description="Polar residues" evidence="1">
    <location>
        <begin position="410"/>
        <end position="428"/>
    </location>
</feature>
<dbReference type="Proteomes" id="UP001597393">
    <property type="component" value="Unassembled WGS sequence"/>
</dbReference>
<feature type="region of interest" description="Disordered" evidence="1">
    <location>
        <begin position="403"/>
        <end position="429"/>
    </location>
</feature>
<dbReference type="EMBL" id="JBHUMA010000006">
    <property type="protein sequence ID" value="MFD2599384.1"/>
    <property type="molecule type" value="Genomic_DNA"/>
</dbReference>
<evidence type="ECO:0000256" key="1">
    <source>
        <dbReference type="SAM" id="MobiDB-lite"/>
    </source>
</evidence>
<gene>
    <name evidence="2" type="ORF">ACFSQ3_10510</name>
</gene>
<name>A0ABW5NMV1_9SPHI</name>
<dbReference type="RefSeq" id="WP_380869510.1">
    <property type="nucleotide sequence ID" value="NZ_JBHUMA010000006.1"/>
</dbReference>